<dbReference type="Proteomes" id="UP000239187">
    <property type="component" value="Chromosome"/>
</dbReference>
<sequence>MTTTTINITGMTCGHCVSAVESELSGLPGVETVDVDLVNGGTSTATISSSAPLDAASIDEAVAEAGYTVVPAGS</sequence>
<evidence type="ECO:0000259" key="2">
    <source>
        <dbReference type="PROSITE" id="PS50846"/>
    </source>
</evidence>
<evidence type="ECO:0000313" key="4">
    <source>
        <dbReference type="Proteomes" id="UP000239187"/>
    </source>
</evidence>
<gene>
    <name evidence="3" type="ORF">CVO76_00365</name>
</gene>
<dbReference type="Pfam" id="PF00403">
    <property type="entry name" value="HMA"/>
    <property type="match status" value="1"/>
</dbReference>
<dbReference type="InterPro" id="IPR017969">
    <property type="entry name" value="Heavy-metal-associated_CS"/>
</dbReference>
<reference evidence="3 4" key="1">
    <citation type="submission" date="2017-11" db="EMBL/GenBank/DDBJ databases">
        <title>Draft genome of Arthrobacter agilis strain UMCV2, a plant growth-promoting rhizobacterium and biocontrol capacity of phytopathogenic fungi.</title>
        <authorList>
            <person name="Martinez-Camara R."/>
            <person name="Santoyo G."/>
            <person name="Moreno-Hagelsieb G."/>
            <person name="Valencia-Cantero E."/>
        </authorList>
    </citation>
    <scope>NUCLEOTIDE SEQUENCE [LARGE SCALE GENOMIC DNA]</scope>
    <source>
        <strain evidence="3 4">UMCV2</strain>
    </source>
</reference>
<dbReference type="PROSITE" id="PS50846">
    <property type="entry name" value="HMA_2"/>
    <property type="match status" value="1"/>
</dbReference>
<name>A0A2L0UAL0_9MICC</name>
<dbReference type="Gene3D" id="3.30.70.100">
    <property type="match status" value="1"/>
</dbReference>
<feature type="domain" description="HMA" evidence="2">
    <location>
        <begin position="2"/>
        <end position="70"/>
    </location>
</feature>
<keyword evidence="1" id="KW-0479">Metal-binding</keyword>
<dbReference type="EMBL" id="CP024915">
    <property type="protein sequence ID" value="AUZ86269.1"/>
    <property type="molecule type" value="Genomic_DNA"/>
</dbReference>
<organism evidence="3 4">
    <name type="scientific">Arthrobacter agilis</name>
    <dbReference type="NCBI Taxonomy" id="37921"/>
    <lineage>
        <taxon>Bacteria</taxon>
        <taxon>Bacillati</taxon>
        <taxon>Actinomycetota</taxon>
        <taxon>Actinomycetes</taxon>
        <taxon>Micrococcales</taxon>
        <taxon>Micrococcaceae</taxon>
        <taxon>Arthrobacter</taxon>
    </lineage>
</organism>
<dbReference type="PROSITE" id="PS01047">
    <property type="entry name" value="HMA_1"/>
    <property type="match status" value="1"/>
</dbReference>
<dbReference type="SUPFAM" id="SSF55008">
    <property type="entry name" value="HMA, heavy metal-associated domain"/>
    <property type="match status" value="1"/>
</dbReference>
<dbReference type="InterPro" id="IPR006121">
    <property type="entry name" value="HMA_dom"/>
</dbReference>
<accession>A0A2L0UAL0</accession>
<proteinExistence type="predicted"/>
<protein>
    <submittedName>
        <fullName evidence="3">Heavy metal transporter</fullName>
    </submittedName>
</protein>
<evidence type="ECO:0000256" key="1">
    <source>
        <dbReference type="ARBA" id="ARBA00022723"/>
    </source>
</evidence>
<dbReference type="RefSeq" id="WP_208740289.1">
    <property type="nucleotide sequence ID" value="NZ_CP024915.1"/>
</dbReference>
<dbReference type="InterPro" id="IPR036163">
    <property type="entry name" value="HMA_dom_sf"/>
</dbReference>
<dbReference type="AlphaFoldDB" id="A0A2L0UAL0"/>
<dbReference type="CDD" id="cd00371">
    <property type="entry name" value="HMA"/>
    <property type="match status" value="1"/>
</dbReference>
<dbReference type="GO" id="GO:0046872">
    <property type="term" value="F:metal ion binding"/>
    <property type="evidence" value="ECO:0007669"/>
    <property type="project" value="UniProtKB-KW"/>
</dbReference>
<evidence type="ECO:0000313" key="3">
    <source>
        <dbReference type="EMBL" id="AUZ86269.1"/>
    </source>
</evidence>